<comment type="caution">
    <text evidence="1">The sequence shown here is derived from an EMBL/GenBank/DDBJ whole genome shotgun (WGS) entry which is preliminary data.</text>
</comment>
<accession>A0A177BAY8</accession>
<gene>
    <name evidence="1" type="ORF">A3Q56_00817</name>
</gene>
<keyword evidence="2" id="KW-1185">Reference proteome</keyword>
<dbReference type="AlphaFoldDB" id="A0A177BAY8"/>
<reference evidence="1 2" key="1">
    <citation type="submission" date="2016-04" db="EMBL/GenBank/DDBJ databases">
        <title>The genome of Intoshia linei affirms orthonectids as highly simplified spiralians.</title>
        <authorList>
            <person name="Mikhailov K.V."/>
            <person name="Slusarev G.S."/>
            <person name="Nikitin M.A."/>
            <person name="Logacheva M.D."/>
            <person name="Penin A."/>
            <person name="Aleoshin V."/>
            <person name="Panchin Y.V."/>
        </authorList>
    </citation>
    <scope>NUCLEOTIDE SEQUENCE [LARGE SCALE GENOMIC DNA]</scope>
    <source>
        <strain evidence="1">Intl2013</strain>
        <tissue evidence="1">Whole animal</tissue>
    </source>
</reference>
<proteinExistence type="predicted"/>
<dbReference type="EMBL" id="LWCA01000053">
    <property type="protein sequence ID" value="OAF71416.1"/>
    <property type="molecule type" value="Genomic_DNA"/>
</dbReference>
<protein>
    <submittedName>
        <fullName evidence="1">Uncharacterized protein</fullName>
    </submittedName>
</protein>
<name>A0A177BAY8_9BILA</name>
<organism evidence="1 2">
    <name type="scientific">Intoshia linei</name>
    <dbReference type="NCBI Taxonomy" id="1819745"/>
    <lineage>
        <taxon>Eukaryota</taxon>
        <taxon>Metazoa</taxon>
        <taxon>Spiralia</taxon>
        <taxon>Lophotrochozoa</taxon>
        <taxon>Mesozoa</taxon>
        <taxon>Orthonectida</taxon>
        <taxon>Rhopaluridae</taxon>
        <taxon>Intoshia</taxon>
    </lineage>
</organism>
<sequence length="392" mass="45769">MSRNRCRKNNILDSESDEEISITNKRKESTLDKYLKDIENAYSDETSQHSISHISNTSIENLVQSKTQTTLISESLKLNLNLMENINLVEDCLSVIQTPRSQVSQQKVFDMVELGDHVIENLNKFNDNNDTNEFTYDEEFESDESVGNKNHTIPAIFENISIAQSVRTEYSNDSIKTIIEDEMDDIRINESVKSIPETVKSEYYSSEFDTENFHESFSLTSKHSQNKQDFKKNVMETNNVNNNRNKTEKCNIFDELNEKKDLLDSLCHEIEQKRIEMVGNNNYTKNLRFDISTQTNPNFNQDQGDVLANDTFYKKFATLQQKYNHILPHNESNTKNNLNLLHFELKNIINFATRSRQRYLEQDNLIKPTYEYTNIKDVKGTINRKKNFNGEI</sequence>
<evidence type="ECO:0000313" key="1">
    <source>
        <dbReference type="EMBL" id="OAF71416.1"/>
    </source>
</evidence>
<dbReference type="Proteomes" id="UP000078046">
    <property type="component" value="Unassembled WGS sequence"/>
</dbReference>
<evidence type="ECO:0000313" key="2">
    <source>
        <dbReference type="Proteomes" id="UP000078046"/>
    </source>
</evidence>